<comment type="caution">
    <text evidence="8">The sequence shown here is derived from an EMBL/GenBank/DDBJ whole genome shotgun (WGS) entry which is preliminary data.</text>
</comment>
<evidence type="ECO:0000256" key="5">
    <source>
        <dbReference type="ARBA" id="ARBA00022989"/>
    </source>
</evidence>
<sequence length="297" mass="33981">MYPVLFSLGPITLYSFGLFAFFAFLFGSFVFWKRGREANLTEEDLFDGIILVTICGLLAARFTYILLHFQRFGFSLLHWLSFVGIPGFTFYGGLVGGGIALWLTGRHKRWSFFSVADIVVTSLSIVQAIGWLGALFSGFGYGRETTRLGIVFPGSTSPRFPTQVLWMLGFVLLFIFLWKVEQRYRTFDWYRGKKAGTQTGFLTFTYLTVLGLLQLFFAQLQEARVYWFGVVPEIWIGCLLMVTGIIGLYWRSGREVSDDWSQLKARFKFGRAGGGRIGKLFERLRIGTMKKKDHHEN</sequence>
<evidence type="ECO:0008006" key="10">
    <source>
        <dbReference type="Google" id="ProtNLM"/>
    </source>
</evidence>
<keyword evidence="6 7" id="KW-0472">Membrane</keyword>
<feature type="transmembrane region" description="Helical" evidence="7">
    <location>
        <begin position="79"/>
        <end position="103"/>
    </location>
</feature>
<feature type="transmembrane region" description="Helical" evidence="7">
    <location>
        <begin position="199"/>
        <end position="220"/>
    </location>
</feature>
<feature type="transmembrane region" description="Helical" evidence="7">
    <location>
        <begin position="226"/>
        <end position="250"/>
    </location>
</feature>
<evidence type="ECO:0000256" key="7">
    <source>
        <dbReference type="SAM" id="Phobius"/>
    </source>
</evidence>
<dbReference type="GO" id="GO:0005886">
    <property type="term" value="C:plasma membrane"/>
    <property type="evidence" value="ECO:0007669"/>
    <property type="project" value="InterPro"/>
</dbReference>
<protein>
    <recommendedName>
        <fullName evidence="10">Phosphatidylglycerol--prolipoprotein diacylglyceryl transferase</fullName>
    </recommendedName>
</protein>
<evidence type="ECO:0000256" key="6">
    <source>
        <dbReference type="ARBA" id="ARBA00023136"/>
    </source>
</evidence>
<dbReference type="STRING" id="1797593.A3A65_00605"/>
<evidence type="ECO:0000256" key="1">
    <source>
        <dbReference type="ARBA" id="ARBA00007150"/>
    </source>
</evidence>
<dbReference type="PANTHER" id="PTHR30589">
    <property type="entry name" value="PROLIPOPROTEIN DIACYLGLYCERYL TRANSFERASE"/>
    <property type="match status" value="1"/>
</dbReference>
<dbReference type="GO" id="GO:0042158">
    <property type="term" value="P:lipoprotein biosynthetic process"/>
    <property type="evidence" value="ECO:0007669"/>
    <property type="project" value="InterPro"/>
</dbReference>
<evidence type="ECO:0000256" key="3">
    <source>
        <dbReference type="ARBA" id="ARBA00022679"/>
    </source>
</evidence>
<keyword evidence="5 7" id="KW-1133">Transmembrane helix</keyword>
<proteinExistence type="inferred from homology"/>
<accession>A0A1G1VZ55</accession>
<evidence type="ECO:0000313" key="8">
    <source>
        <dbReference type="EMBL" id="OGY20673.1"/>
    </source>
</evidence>
<feature type="transmembrane region" description="Helical" evidence="7">
    <location>
        <begin position="115"/>
        <end position="140"/>
    </location>
</feature>
<evidence type="ECO:0000256" key="2">
    <source>
        <dbReference type="ARBA" id="ARBA00022475"/>
    </source>
</evidence>
<name>A0A1G1VZ55_9BACT</name>
<keyword evidence="3" id="KW-0808">Transferase</keyword>
<dbReference type="PANTHER" id="PTHR30589:SF0">
    <property type="entry name" value="PHOSPHATIDYLGLYCEROL--PROLIPOPROTEIN DIACYLGLYCERYL TRANSFERASE"/>
    <property type="match status" value="1"/>
</dbReference>
<dbReference type="GO" id="GO:0008961">
    <property type="term" value="F:phosphatidylglycerol-prolipoprotein diacylglyceryl transferase activity"/>
    <property type="evidence" value="ECO:0007669"/>
    <property type="project" value="InterPro"/>
</dbReference>
<keyword evidence="4 7" id="KW-0812">Transmembrane</keyword>
<gene>
    <name evidence="8" type="ORF">A3A65_00605</name>
</gene>
<dbReference type="InterPro" id="IPR001640">
    <property type="entry name" value="Lgt"/>
</dbReference>
<comment type="similarity">
    <text evidence="1">Belongs to the Lgt family.</text>
</comment>
<feature type="transmembrane region" description="Helical" evidence="7">
    <location>
        <begin position="12"/>
        <end position="32"/>
    </location>
</feature>
<dbReference type="Proteomes" id="UP000176723">
    <property type="component" value="Unassembled WGS sequence"/>
</dbReference>
<evidence type="ECO:0000313" key="9">
    <source>
        <dbReference type="Proteomes" id="UP000176723"/>
    </source>
</evidence>
<dbReference type="Pfam" id="PF01790">
    <property type="entry name" value="LGT"/>
    <property type="match status" value="1"/>
</dbReference>
<organism evidence="8 9">
    <name type="scientific">Candidatus Chisholmbacteria bacterium RIFCSPLOWO2_01_FULL_49_14</name>
    <dbReference type="NCBI Taxonomy" id="1797593"/>
    <lineage>
        <taxon>Bacteria</taxon>
        <taxon>Candidatus Chisholmiibacteriota</taxon>
    </lineage>
</organism>
<keyword evidence="2" id="KW-1003">Cell membrane</keyword>
<feature type="transmembrane region" description="Helical" evidence="7">
    <location>
        <begin position="44"/>
        <end position="67"/>
    </location>
</feature>
<evidence type="ECO:0000256" key="4">
    <source>
        <dbReference type="ARBA" id="ARBA00022692"/>
    </source>
</evidence>
<dbReference type="AlphaFoldDB" id="A0A1G1VZ55"/>
<feature type="transmembrane region" description="Helical" evidence="7">
    <location>
        <begin position="160"/>
        <end position="178"/>
    </location>
</feature>
<dbReference type="EMBL" id="MHCL01000025">
    <property type="protein sequence ID" value="OGY20673.1"/>
    <property type="molecule type" value="Genomic_DNA"/>
</dbReference>
<reference evidence="8 9" key="1">
    <citation type="journal article" date="2016" name="Nat. Commun.">
        <title>Thousands of microbial genomes shed light on interconnected biogeochemical processes in an aquifer system.</title>
        <authorList>
            <person name="Anantharaman K."/>
            <person name="Brown C.T."/>
            <person name="Hug L.A."/>
            <person name="Sharon I."/>
            <person name="Castelle C.J."/>
            <person name="Probst A.J."/>
            <person name="Thomas B.C."/>
            <person name="Singh A."/>
            <person name="Wilkins M.J."/>
            <person name="Karaoz U."/>
            <person name="Brodie E.L."/>
            <person name="Williams K.H."/>
            <person name="Hubbard S.S."/>
            <person name="Banfield J.F."/>
        </authorList>
    </citation>
    <scope>NUCLEOTIDE SEQUENCE [LARGE SCALE GENOMIC DNA]</scope>
</reference>